<dbReference type="Proteomes" id="UP000805841">
    <property type="component" value="Unassembled WGS sequence"/>
</dbReference>
<sequence length="99" mass="11356">MHFYIVRRRELGVAISKTELQKVQPIRGNIQISECKHPVLGRSTISAWVFKSQGPEVMPELLDVRITHMAQSGMSLSGIEQVGDCFYAQSWWCRIHEEV</sequence>
<accession>A0ABR7ZAJ7</accession>
<comment type="caution">
    <text evidence="1">The sequence shown here is derived from an EMBL/GenBank/DDBJ whole genome shotgun (WGS) entry which is preliminary data.</text>
</comment>
<dbReference type="RefSeq" id="WP_190427532.1">
    <property type="nucleotide sequence ID" value="NZ_JAAOCA010000083.1"/>
</dbReference>
<evidence type="ECO:0000313" key="1">
    <source>
        <dbReference type="EMBL" id="MBD1602460.1"/>
    </source>
</evidence>
<name>A0ABR7ZAJ7_9PSED</name>
<gene>
    <name evidence="1" type="ORF">HAQ05_27720</name>
</gene>
<dbReference type="EMBL" id="JAAOCA010000083">
    <property type="protein sequence ID" value="MBD1602460.1"/>
    <property type="molecule type" value="Genomic_DNA"/>
</dbReference>
<organism evidence="1 2">
    <name type="scientific">Pseudomonas typographi</name>
    <dbReference type="NCBI Taxonomy" id="2715964"/>
    <lineage>
        <taxon>Bacteria</taxon>
        <taxon>Pseudomonadati</taxon>
        <taxon>Pseudomonadota</taxon>
        <taxon>Gammaproteobacteria</taxon>
        <taxon>Pseudomonadales</taxon>
        <taxon>Pseudomonadaceae</taxon>
        <taxon>Pseudomonas</taxon>
    </lineage>
</organism>
<evidence type="ECO:0000313" key="2">
    <source>
        <dbReference type="Proteomes" id="UP000805841"/>
    </source>
</evidence>
<proteinExistence type="predicted"/>
<keyword evidence="2" id="KW-1185">Reference proteome</keyword>
<reference evidence="1 2" key="1">
    <citation type="journal article" date="2020" name="Insects">
        <title>Bacteria Belonging to Pseudomonas typographi sp. nov. from the Bark Beetle Ips typographus Have Genomic Potential to Aid in the Host Ecology.</title>
        <authorList>
            <person name="Peral-Aranega E."/>
            <person name="Saati-Santamaria Z."/>
            <person name="Kolarik M."/>
            <person name="Rivas R."/>
            <person name="Garcia-Fraile P."/>
        </authorList>
    </citation>
    <scope>NUCLEOTIDE SEQUENCE [LARGE SCALE GENOMIC DNA]</scope>
    <source>
        <strain evidence="1 2">CA3A</strain>
    </source>
</reference>
<protein>
    <submittedName>
        <fullName evidence="1">Uncharacterized protein</fullName>
    </submittedName>
</protein>